<dbReference type="EMBL" id="LR798349">
    <property type="protein sequence ID" value="CAB5225990.1"/>
    <property type="molecule type" value="Genomic_DNA"/>
</dbReference>
<sequence>MLLRKMRHNVLGLVAVGAVEALLLDIAPKPIRSTKAQKLHFCPYCYKPLLAVGFIQIKG</sequence>
<gene>
    <name evidence="1" type="ORF">UFOVP754_24</name>
</gene>
<accession>A0A6J7X8Q1</accession>
<organism evidence="1">
    <name type="scientific">uncultured Caudovirales phage</name>
    <dbReference type="NCBI Taxonomy" id="2100421"/>
    <lineage>
        <taxon>Viruses</taxon>
        <taxon>Duplodnaviria</taxon>
        <taxon>Heunggongvirae</taxon>
        <taxon>Uroviricota</taxon>
        <taxon>Caudoviricetes</taxon>
        <taxon>Peduoviridae</taxon>
        <taxon>Maltschvirus</taxon>
        <taxon>Maltschvirus maltsch</taxon>
    </lineage>
</organism>
<name>A0A6J7X8Q1_9CAUD</name>
<protein>
    <submittedName>
        <fullName evidence="1">Uncharacterized protein</fullName>
    </submittedName>
</protein>
<evidence type="ECO:0000313" key="1">
    <source>
        <dbReference type="EMBL" id="CAB5225990.1"/>
    </source>
</evidence>
<reference evidence="1" key="1">
    <citation type="submission" date="2020-05" db="EMBL/GenBank/DDBJ databases">
        <authorList>
            <person name="Chiriac C."/>
            <person name="Salcher M."/>
            <person name="Ghai R."/>
            <person name="Kavagutti S V."/>
        </authorList>
    </citation>
    <scope>NUCLEOTIDE SEQUENCE</scope>
</reference>
<proteinExistence type="predicted"/>